<reference evidence="1 2" key="1">
    <citation type="submission" date="2015-07" db="EMBL/GenBank/DDBJ databases">
        <title>The genome of Dufourea novaeangliae.</title>
        <authorList>
            <person name="Pan H."/>
            <person name="Kapheim K."/>
        </authorList>
    </citation>
    <scope>NUCLEOTIDE SEQUENCE [LARGE SCALE GENOMIC DNA]</scope>
    <source>
        <strain evidence="1">0120121106</strain>
        <tissue evidence="1">Whole body</tissue>
    </source>
</reference>
<evidence type="ECO:0000313" key="2">
    <source>
        <dbReference type="Proteomes" id="UP000076502"/>
    </source>
</evidence>
<protein>
    <submittedName>
        <fullName evidence="1">Uncharacterized protein</fullName>
    </submittedName>
</protein>
<evidence type="ECO:0000313" key="1">
    <source>
        <dbReference type="EMBL" id="KZC04350.1"/>
    </source>
</evidence>
<gene>
    <name evidence="1" type="ORF">WN55_02712</name>
</gene>
<dbReference type="AlphaFoldDB" id="A0A154NZQ8"/>
<dbReference type="EMBL" id="KQ434778">
    <property type="protein sequence ID" value="KZC04350.1"/>
    <property type="molecule type" value="Genomic_DNA"/>
</dbReference>
<keyword evidence="2" id="KW-1185">Reference proteome</keyword>
<name>A0A154NZQ8_DUFNO</name>
<sequence length="99" mass="11539">MYREYKKKRDRSESILLDDGVWFPVRGRSFRIQARRECSSSGDSMDSVTITVHESLPAIMERCARMTLKEASHRDRRDPAATELSKLEESLLLNILCYE</sequence>
<organism evidence="1 2">
    <name type="scientific">Dufourea novaeangliae</name>
    <name type="common">Sweat bee</name>
    <dbReference type="NCBI Taxonomy" id="178035"/>
    <lineage>
        <taxon>Eukaryota</taxon>
        <taxon>Metazoa</taxon>
        <taxon>Ecdysozoa</taxon>
        <taxon>Arthropoda</taxon>
        <taxon>Hexapoda</taxon>
        <taxon>Insecta</taxon>
        <taxon>Pterygota</taxon>
        <taxon>Neoptera</taxon>
        <taxon>Endopterygota</taxon>
        <taxon>Hymenoptera</taxon>
        <taxon>Apocrita</taxon>
        <taxon>Aculeata</taxon>
        <taxon>Apoidea</taxon>
        <taxon>Anthophila</taxon>
        <taxon>Halictidae</taxon>
        <taxon>Rophitinae</taxon>
        <taxon>Dufourea</taxon>
    </lineage>
</organism>
<proteinExistence type="predicted"/>
<accession>A0A154NZQ8</accession>
<dbReference type="Proteomes" id="UP000076502">
    <property type="component" value="Unassembled WGS sequence"/>
</dbReference>